<dbReference type="GO" id="GO:0003676">
    <property type="term" value="F:nucleic acid binding"/>
    <property type="evidence" value="ECO:0007669"/>
    <property type="project" value="InterPro"/>
</dbReference>
<evidence type="ECO:0000256" key="7">
    <source>
        <dbReference type="ARBA" id="ARBA00022801"/>
    </source>
</evidence>
<dbReference type="Proteomes" id="UP000652219">
    <property type="component" value="Unassembled WGS sequence"/>
</dbReference>
<evidence type="ECO:0000313" key="9">
    <source>
        <dbReference type="EMBL" id="KAF6812198.1"/>
    </source>
</evidence>
<evidence type="ECO:0000313" key="10">
    <source>
        <dbReference type="Proteomes" id="UP000652219"/>
    </source>
</evidence>
<keyword evidence="5" id="KW-0479">Metal-binding</keyword>
<dbReference type="GO" id="GO:0046872">
    <property type="term" value="F:metal ion binding"/>
    <property type="evidence" value="ECO:0007669"/>
    <property type="project" value="UniProtKB-KW"/>
</dbReference>
<dbReference type="EMBL" id="WIGN01000066">
    <property type="protein sequence ID" value="KAF6812198.1"/>
    <property type="molecule type" value="Genomic_DNA"/>
</dbReference>
<dbReference type="Gene3D" id="3.30.420.10">
    <property type="entry name" value="Ribonuclease H-like superfamily/Ribonuclease H"/>
    <property type="match status" value="1"/>
</dbReference>
<dbReference type="PANTHER" id="PTHR10642">
    <property type="entry name" value="RIBONUCLEASE H1"/>
    <property type="match status" value="1"/>
</dbReference>
<dbReference type="GO" id="GO:0004523">
    <property type="term" value="F:RNA-DNA hybrid ribonuclease activity"/>
    <property type="evidence" value="ECO:0007669"/>
    <property type="project" value="UniProtKB-EC"/>
</dbReference>
<name>A0A8H6JGH6_9PEZI</name>
<evidence type="ECO:0000256" key="5">
    <source>
        <dbReference type="ARBA" id="ARBA00022723"/>
    </source>
</evidence>
<dbReference type="PROSITE" id="PS50879">
    <property type="entry name" value="RNASE_H_1"/>
    <property type="match status" value="1"/>
</dbReference>
<dbReference type="SUPFAM" id="SSF53098">
    <property type="entry name" value="Ribonuclease H-like"/>
    <property type="match status" value="1"/>
</dbReference>
<keyword evidence="7" id="KW-0378">Hydrolase</keyword>
<evidence type="ECO:0000256" key="2">
    <source>
        <dbReference type="ARBA" id="ARBA00005300"/>
    </source>
</evidence>
<dbReference type="GO" id="GO:0043137">
    <property type="term" value="P:DNA replication, removal of RNA primer"/>
    <property type="evidence" value="ECO:0007669"/>
    <property type="project" value="TreeGrafter"/>
</dbReference>
<comment type="catalytic activity">
    <reaction evidence="1">
        <text>Endonucleolytic cleavage to 5'-phosphomonoester.</text>
        <dbReference type="EC" id="3.1.26.4"/>
    </reaction>
</comment>
<dbReference type="InterPro" id="IPR036397">
    <property type="entry name" value="RNaseH_sf"/>
</dbReference>
<reference evidence="9 10" key="1">
    <citation type="journal article" date="2020" name="Phytopathology">
        <title>Genome Sequence Resources of Colletotrichum truncatum, C. plurivorum, C. musicola, and C. sojae: Four Species Pathogenic to Soybean (Glycine max).</title>
        <authorList>
            <person name="Rogerio F."/>
            <person name="Boufleur T.R."/>
            <person name="Ciampi-Guillardi M."/>
            <person name="Sukno S.A."/>
            <person name="Thon M.R."/>
            <person name="Massola Junior N.S."/>
            <person name="Baroncelli R."/>
        </authorList>
    </citation>
    <scope>NUCLEOTIDE SEQUENCE [LARGE SCALE GENOMIC DNA]</scope>
    <source>
        <strain evidence="9 10">LFN0009</strain>
    </source>
</reference>
<evidence type="ECO:0000259" key="8">
    <source>
        <dbReference type="PROSITE" id="PS50879"/>
    </source>
</evidence>
<dbReference type="InterPro" id="IPR050092">
    <property type="entry name" value="RNase_H"/>
</dbReference>
<evidence type="ECO:0000256" key="6">
    <source>
        <dbReference type="ARBA" id="ARBA00022759"/>
    </source>
</evidence>
<comment type="caution">
    <text evidence="9">The sequence shown here is derived from an EMBL/GenBank/DDBJ whole genome shotgun (WGS) entry which is preliminary data.</text>
</comment>
<dbReference type="InterPro" id="IPR002156">
    <property type="entry name" value="RNaseH_domain"/>
</dbReference>
<keyword evidence="6" id="KW-0255">Endonuclease</keyword>
<evidence type="ECO:0000256" key="4">
    <source>
        <dbReference type="ARBA" id="ARBA00022722"/>
    </source>
</evidence>
<comment type="similarity">
    <text evidence="2">Belongs to the RNase H family.</text>
</comment>
<protein>
    <recommendedName>
        <fullName evidence="3">ribonuclease H</fullName>
        <ecNumber evidence="3">3.1.26.4</ecNumber>
    </recommendedName>
</protein>
<dbReference type="CDD" id="cd13934">
    <property type="entry name" value="RNase_H_Dikarya_like"/>
    <property type="match status" value="1"/>
</dbReference>
<dbReference type="EC" id="3.1.26.4" evidence="3"/>
<accession>A0A8H6JGH6</accession>
<dbReference type="Pfam" id="PF00075">
    <property type="entry name" value="RNase_H"/>
    <property type="match status" value="1"/>
</dbReference>
<proteinExistence type="inferred from homology"/>
<keyword evidence="4" id="KW-0540">Nuclease</keyword>
<feature type="domain" description="RNase H type-1" evidence="8">
    <location>
        <begin position="148"/>
        <end position="310"/>
    </location>
</feature>
<dbReference type="PANTHER" id="PTHR10642:SF26">
    <property type="entry name" value="RIBONUCLEASE H1"/>
    <property type="match status" value="1"/>
</dbReference>
<organism evidence="9 10">
    <name type="scientific">Colletotrichum sojae</name>
    <dbReference type="NCBI Taxonomy" id="2175907"/>
    <lineage>
        <taxon>Eukaryota</taxon>
        <taxon>Fungi</taxon>
        <taxon>Dikarya</taxon>
        <taxon>Ascomycota</taxon>
        <taxon>Pezizomycotina</taxon>
        <taxon>Sordariomycetes</taxon>
        <taxon>Hypocreomycetidae</taxon>
        <taxon>Glomerellales</taxon>
        <taxon>Glomerellaceae</taxon>
        <taxon>Colletotrichum</taxon>
        <taxon>Colletotrichum orchidearum species complex</taxon>
    </lineage>
</organism>
<evidence type="ECO:0000256" key="3">
    <source>
        <dbReference type="ARBA" id="ARBA00012180"/>
    </source>
</evidence>
<evidence type="ECO:0000256" key="1">
    <source>
        <dbReference type="ARBA" id="ARBA00000077"/>
    </source>
</evidence>
<dbReference type="InterPro" id="IPR012337">
    <property type="entry name" value="RNaseH-like_sf"/>
</dbReference>
<sequence>MAWPEIDQVELPGGRFIAVCAPHHQVVCTRCCLDLSFDIESDDDVSDDESMPSLVSSDNHVNNVNYGGNNGPIEHESVAAPNPFPYPIVLGAVISSKLFDPPSRVSGRVIPTRFGARFGTSVSPQELFPRRRTTRATPSVERFVHRHDASEFLIYTDGACFDNGAAHARGGCSFVFKPADARNENGGYAFRLEERGLDGETYRHTSNRAELRAVIAALRYRRWRDEGFKKLVIATDSTYVVNGATMWVRDWIRRGWRLALTEAPVKNRDLWEGLMLDIEKLHDEGLEVRFWRIPRRWNHDADRAAKGAAAVLGATDNFTDHFGILNR</sequence>
<keyword evidence="10" id="KW-1185">Reference proteome</keyword>
<gene>
    <name evidence="9" type="ORF">CSOJ01_05322</name>
</gene>
<dbReference type="AlphaFoldDB" id="A0A8H6JGH6"/>